<organism evidence="2 3">
    <name type="scientific">Eubacterium oxidoreducens</name>
    <dbReference type="NCBI Taxonomy" id="1732"/>
    <lineage>
        <taxon>Bacteria</taxon>
        <taxon>Bacillati</taxon>
        <taxon>Bacillota</taxon>
        <taxon>Clostridia</taxon>
        <taxon>Eubacteriales</taxon>
        <taxon>Eubacteriaceae</taxon>
        <taxon>Eubacterium</taxon>
    </lineage>
</organism>
<sequence length="380" mass="43740">MSELYERLKNIFEQDIQKVTLSNPKGSEYRKVTLTRQEDGYFIEKFTQKQAFHETVGCMSGAQVCLQLMEEGLQQLHAWSKQTEYRVKITKKGTILYGKSAAVGAVKVNEPNRKKNYLIPEGTRVEALVDMGIFTKEGKVVQSMYDKYRQINKFLQFIDELVRKSPNKRWNIVDFGCGKSYLTFVVYYYLTTILEMEVSMVGLDLKKDVIAKCNATAKKYGYEHLHFQVGDISTYEKEEPVDLVITLHACDTATDYAMFHAIRWGAENVISVPCCQHELNGQLHSESLGIVERYGLIKERTAALYTDAIRANLLQACGYKTQVLEFVDFTHTPKNILIRAAKSNLTKQHKREVLSEVEELMRMFSLEPTLYTLLKEEKLL</sequence>
<dbReference type="GO" id="GO:0032259">
    <property type="term" value="P:methylation"/>
    <property type="evidence" value="ECO:0007669"/>
    <property type="project" value="UniProtKB-KW"/>
</dbReference>
<dbReference type="PANTHER" id="PTHR13369:SF3">
    <property type="entry name" value="METHYLTRANSFERASE DOMAIN-CONTAINING PROTEIN"/>
    <property type="match status" value="1"/>
</dbReference>
<keyword evidence="2" id="KW-0808">Transferase</keyword>
<accession>A0A1G6BCI4</accession>
<dbReference type="Proteomes" id="UP000199228">
    <property type="component" value="Unassembled WGS sequence"/>
</dbReference>
<gene>
    <name evidence="2" type="ORF">SAMN02910417_01362</name>
</gene>
<dbReference type="GO" id="GO:0008168">
    <property type="term" value="F:methyltransferase activity"/>
    <property type="evidence" value="ECO:0007669"/>
    <property type="project" value="UniProtKB-KW"/>
</dbReference>
<dbReference type="SUPFAM" id="SSF53335">
    <property type="entry name" value="S-adenosyl-L-methionine-dependent methyltransferases"/>
    <property type="match status" value="1"/>
</dbReference>
<evidence type="ECO:0000313" key="3">
    <source>
        <dbReference type="Proteomes" id="UP000199228"/>
    </source>
</evidence>
<dbReference type="Gene3D" id="3.40.50.150">
    <property type="entry name" value="Vaccinia Virus protein VP39"/>
    <property type="match status" value="1"/>
</dbReference>
<dbReference type="InterPro" id="IPR025714">
    <property type="entry name" value="Methyltranfer_dom"/>
</dbReference>
<dbReference type="STRING" id="1732.SAMN02910417_01362"/>
<protein>
    <submittedName>
        <fullName evidence="2">Methyltransferase domain-containing protein</fullName>
    </submittedName>
</protein>
<dbReference type="EMBL" id="FMXR01000009">
    <property type="protein sequence ID" value="SDB18325.1"/>
    <property type="molecule type" value="Genomic_DNA"/>
</dbReference>
<reference evidence="2 3" key="1">
    <citation type="submission" date="2016-10" db="EMBL/GenBank/DDBJ databases">
        <authorList>
            <person name="de Groot N.N."/>
        </authorList>
    </citation>
    <scope>NUCLEOTIDE SEQUENCE [LARGE SCALE GENOMIC DNA]</scope>
    <source>
        <strain evidence="2 3">DSM 3217</strain>
    </source>
</reference>
<evidence type="ECO:0000313" key="2">
    <source>
        <dbReference type="EMBL" id="SDB18325.1"/>
    </source>
</evidence>
<dbReference type="AlphaFoldDB" id="A0A1G6BCI4"/>
<dbReference type="InterPro" id="IPR029063">
    <property type="entry name" value="SAM-dependent_MTases_sf"/>
</dbReference>
<keyword evidence="3" id="KW-1185">Reference proteome</keyword>
<dbReference type="PANTHER" id="PTHR13369">
    <property type="match status" value="1"/>
</dbReference>
<feature type="domain" description="Methyltransferase" evidence="1">
    <location>
        <begin position="146"/>
        <end position="281"/>
    </location>
</feature>
<dbReference type="GO" id="GO:0005737">
    <property type="term" value="C:cytoplasm"/>
    <property type="evidence" value="ECO:0007669"/>
    <property type="project" value="TreeGrafter"/>
</dbReference>
<keyword evidence="2" id="KW-0489">Methyltransferase</keyword>
<name>A0A1G6BCI4_EUBOX</name>
<proteinExistence type="predicted"/>
<dbReference type="Pfam" id="PF13679">
    <property type="entry name" value="Methyltransf_32"/>
    <property type="match status" value="1"/>
</dbReference>
<evidence type="ECO:0000259" key="1">
    <source>
        <dbReference type="Pfam" id="PF13679"/>
    </source>
</evidence>
<dbReference type="OrthoDB" id="5502211at2"/>
<dbReference type="RefSeq" id="WP_090173555.1">
    <property type="nucleotide sequence ID" value="NZ_FMXR01000009.1"/>
</dbReference>